<accession>A0A502FQV7</accession>
<feature type="compositionally biased region" description="Basic and acidic residues" evidence="1">
    <location>
        <begin position="1"/>
        <end position="10"/>
    </location>
</feature>
<dbReference type="Proteomes" id="UP000319931">
    <property type="component" value="Unassembled WGS sequence"/>
</dbReference>
<comment type="caution">
    <text evidence="2">The sequence shown here is derived from an EMBL/GenBank/DDBJ whole genome shotgun (WGS) entry which is preliminary data.</text>
</comment>
<protein>
    <submittedName>
        <fullName evidence="2">Uncharacterized protein</fullName>
    </submittedName>
</protein>
<gene>
    <name evidence="2" type="ORF">EAH76_16795</name>
</gene>
<dbReference type="AlphaFoldDB" id="A0A502FQV7"/>
<feature type="region of interest" description="Disordered" evidence="1">
    <location>
        <begin position="1"/>
        <end position="22"/>
    </location>
</feature>
<dbReference type="EMBL" id="RCZC01000005">
    <property type="protein sequence ID" value="TPG51672.1"/>
    <property type="molecule type" value="Genomic_DNA"/>
</dbReference>
<organism evidence="2 3">
    <name type="scientific">Sphingomonas glacialis</name>
    <dbReference type="NCBI Taxonomy" id="658225"/>
    <lineage>
        <taxon>Bacteria</taxon>
        <taxon>Pseudomonadati</taxon>
        <taxon>Pseudomonadota</taxon>
        <taxon>Alphaproteobacteria</taxon>
        <taxon>Sphingomonadales</taxon>
        <taxon>Sphingomonadaceae</taxon>
        <taxon>Sphingomonas</taxon>
    </lineage>
</organism>
<sequence>MIGRHTDNQADGRPSSAEFSMQGELLGTMVDRSCGGYPNKGGLTPAHALNVSPEAQIDTLRMAA</sequence>
<evidence type="ECO:0000313" key="3">
    <source>
        <dbReference type="Proteomes" id="UP000319931"/>
    </source>
</evidence>
<keyword evidence="3" id="KW-1185">Reference proteome</keyword>
<reference evidence="2 3" key="1">
    <citation type="journal article" date="2019" name="Environ. Microbiol.">
        <title>Species interactions and distinct microbial communities in high Arctic permafrost affected cryosols are associated with the CH4 and CO2 gas fluxes.</title>
        <authorList>
            <person name="Altshuler I."/>
            <person name="Hamel J."/>
            <person name="Turney S."/>
            <person name="Magnuson E."/>
            <person name="Levesque R."/>
            <person name="Greer C."/>
            <person name="Whyte L.G."/>
        </authorList>
    </citation>
    <scope>NUCLEOTIDE SEQUENCE [LARGE SCALE GENOMIC DNA]</scope>
    <source>
        <strain evidence="2 3">E6.1</strain>
    </source>
</reference>
<evidence type="ECO:0000313" key="2">
    <source>
        <dbReference type="EMBL" id="TPG51672.1"/>
    </source>
</evidence>
<proteinExistence type="predicted"/>
<evidence type="ECO:0000256" key="1">
    <source>
        <dbReference type="SAM" id="MobiDB-lite"/>
    </source>
</evidence>
<name>A0A502FQV7_9SPHN</name>